<dbReference type="Proteomes" id="UP000023435">
    <property type="component" value="Unassembled WGS sequence"/>
</dbReference>
<proteinExistence type="predicted"/>
<name>A0A108U4X9_9GAMM</name>
<gene>
    <name evidence="3" type="ORF">AZ78_0171</name>
</gene>
<dbReference type="GO" id="GO:0080120">
    <property type="term" value="P:CAAX-box protein maturation"/>
    <property type="evidence" value="ECO:0007669"/>
    <property type="project" value="UniProtKB-ARBA"/>
</dbReference>
<feature type="domain" description="CAAX prenyl protease 2/Lysostaphin resistance protein A-like" evidence="2">
    <location>
        <begin position="128"/>
        <end position="238"/>
    </location>
</feature>
<feature type="transmembrane region" description="Helical" evidence="1">
    <location>
        <begin position="40"/>
        <end position="65"/>
    </location>
</feature>
<dbReference type="OrthoDB" id="378663at2"/>
<feature type="transmembrane region" description="Helical" evidence="1">
    <location>
        <begin position="95"/>
        <end position="116"/>
    </location>
</feature>
<evidence type="ECO:0000313" key="4">
    <source>
        <dbReference type="Proteomes" id="UP000023435"/>
    </source>
</evidence>
<keyword evidence="1" id="KW-0472">Membrane</keyword>
<comment type="caution">
    <text evidence="3">The sequence shown here is derived from an EMBL/GenBank/DDBJ whole genome shotgun (WGS) entry which is preliminary data.</text>
</comment>
<sequence length="248" mass="25526">MGIRPGLRLGGVIWLAGMAGVIVLTLTVVPQLLLKGPVPVPVWLILTASLIQSGVLLALAVWAGVALSRPLGLRAPVLQAIADRSGWWSAAKPQVVPGLIGGLVAGAMLVAAVNAAPAALREAGATLTIPLAARLLYGGITEEILMRWGLMTLLAWLGWRIVARGAGMPRPVHLWSAALVAALLFGIGHLPAISAMGIRLDPEVVTYAIVGNAVPGFLFGVLYARWGLESAFLAHALAHGVAVSAGAV</sequence>
<dbReference type="RefSeq" id="WP_036108526.1">
    <property type="nucleotide sequence ID" value="NZ_JAJA02000001.1"/>
</dbReference>
<evidence type="ECO:0000313" key="3">
    <source>
        <dbReference type="EMBL" id="KWS02627.1"/>
    </source>
</evidence>
<dbReference type="EMBL" id="JAJA02000001">
    <property type="protein sequence ID" value="KWS02627.1"/>
    <property type="molecule type" value="Genomic_DNA"/>
</dbReference>
<dbReference type="GO" id="GO:0004175">
    <property type="term" value="F:endopeptidase activity"/>
    <property type="evidence" value="ECO:0007669"/>
    <property type="project" value="UniProtKB-ARBA"/>
</dbReference>
<evidence type="ECO:0000259" key="2">
    <source>
        <dbReference type="Pfam" id="PF02517"/>
    </source>
</evidence>
<keyword evidence="1" id="KW-1133">Transmembrane helix</keyword>
<accession>A0A108U4X9</accession>
<organism evidence="3 4">
    <name type="scientific">Lysobacter capsici AZ78</name>
    <dbReference type="NCBI Taxonomy" id="1444315"/>
    <lineage>
        <taxon>Bacteria</taxon>
        <taxon>Pseudomonadati</taxon>
        <taxon>Pseudomonadota</taxon>
        <taxon>Gammaproteobacteria</taxon>
        <taxon>Lysobacterales</taxon>
        <taxon>Lysobacteraceae</taxon>
        <taxon>Lysobacter</taxon>
    </lineage>
</organism>
<feature type="transmembrane region" description="Helical" evidence="1">
    <location>
        <begin position="204"/>
        <end position="224"/>
    </location>
</feature>
<feature type="transmembrane region" description="Helical" evidence="1">
    <location>
        <begin position="174"/>
        <end position="198"/>
    </location>
</feature>
<keyword evidence="1" id="KW-0812">Transmembrane</keyword>
<feature type="transmembrane region" description="Helical" evidence="1">
    <location>
        <begin position="12"/>
        <end position="34"/>
    </location>
</feature>
<reference evidence="3 4" key="1">
    <citation type="journal article" date="2014" name="Genome Announc.">
        <title>Draft Genome Sequence of Lysobacter capsici AZ78, a Bacterium Antagonistic to Plant-Pathogenic Oomycetes.</title>
        <authorList>
            <person name="Puopolo G."/>
            <person name="Sonego P."/>
            <person name="Engelen K."/>
            <person name="Pertot I."/>
        </authorList>
    </citation>
    <scope>NUCLEOTIDE SEQUENCE [LARGE SCALE GENOMIC DNA]</scope>
    <source>
        <strain evidence="3 4">AZ78</strain>
    </source>
</reference>
<keyword evidence="4" id="KW-1185">Reference proteome</keyword>
<dbReference type="InterPro" id="IPR003675">
    <property type="entry name" value="Rce1/LyrA-like_dom"/>
</dbReference>
<evidence type="ECO:0000256" key="1">
    <source>
        <dbReference type="SAM" id="Phobius"/>
    </source>
</evidence>
<dbReference type="AlphaFoldDB" id="A0A108U4X9"/>
<feature type="transmembrane region" description="Helical" evidence="1">
    <location>
        <begin position="144"/>
        <end position="162"/>
    </location>
</feature>
<dbReference type="Pfam" id="PF02517">
    <property type="entry name" value="Rce1-like"/>
    <property type="match status" value="1"/>
</dbReference>
<protein>
    <recommendedName>
        <fullName evidence="2">CAAX prenyl protease 2/Lysostaphin resistance protein A-like domain-containing protein</fullName>
    </recommendedName>
</protein>